<accession>A0ABW5H521</accession>
<reference evidence="2" key="1">
    <citation type="journal article" date="2019" name="Int. J. Syst. Evol. Microbiol.">
        <title>The Global Catalogue of Microorganisms (GCM) 10K type strain sequencing project: providing services to taxonomists for standard genome sequencing and annotation.</title>
        <authorList>
            <consortium name="The Broad Institute Genomics Platform"/>
            <consortium name="The Broad Institute Genome Sequencing Center for Infectious Disease"/>
            <person name="Wu L."/>
            <person name="Ma J."/>
        </authorList>
    </citation>
    <scope>NUCLEOTIDE SEQUENCE [LARGE SCALE GENOMIC DNA]</scope>
    <source>
        <strain evidence="2">CGMCC 4.7641</strain>
    </source>
</reference>
<proteinExistence type="predicted"/>
<organism evidence="1 2">
    <name type="scientific">Amycolatopsis silviterrae</name>
    <dbReference type="NCBI Taxonomy" id="1656914"/>
    <lineage>
        <taxon>Bacteria</taxon>
        <taxon>Bacillati</taxon>
        <taxon>Actinomycetota</taxon>
        <taxon>Actinomycetes</taxon>
        <taxon>Pseudonocardiales</taxon>
        <taxon>Pseudonocardiaceae</taxon>
        <taxon>Amycolatopsis</taxon>
    </lineage>
</organism>
<sequence length="46" mass="5001">MSNEYLWVENNADGFRMALQANSAGGLFLISTSPCVWPNGTPIPET</sequence>
<protein>
    <submittedName>
        <fullName evidence="1">Uncharacterized protein</fullName>
    </submittedName>
</protein>
<keyword evidence="2" id="KW-1185">Reference proteome</keyword>
<evidence type="ECO:0000313" key="2">
    <source>
        <dbReference type="Proteomes" id="UP001597483"/>
    </source>
</evidence>
<comment type="caution">
    <text evidence="1">The sequence shown here is derived from an EMBL/GenBank/DDBJ whole genome shotgun (WGS) entry which is preliminary data.</text>
</comment>
<dbReference type="RefSeq" id="WP_378303667.1">
    <property type="nucleotide sequence ID" value="NZ_JBHUKS010000008.1"/>
</dbReference>
<name>A0ABW5H521_9PSEU</name>
<dbReference type="EMBL" id="JBHUKS010000008">
    <property type="protein sequence ID" value="MFD2468246.1"/>
    <property type="molecule type" value="Genomic_DNA"/>
</dbReference>
<gene>
    <name evidence="1" type="ORF">ACFSVL_12685</name>
</gene>
<evidence type="ECO:0000313" key="1">
    <source>
        <dbReference type="EMBL" id="MFD2468246.1"/>
    </source>
</evidence>
<dbReference type="Proteomes" id="UP001597483">
    <property type="component" value="Unassembled WGS sequence"/>
</dbReference>